<keyword evidence="2" id="KW-1185">Reference proteome</keyword>
<reference evidence="1 2" key="1">
    <citation type="submission" date="2007-11" db="EMBL/GenBank/DDBJ databases">
        <authorList>
            <consortium name="The Salmonella enterica serovar Arizonae Genome Sequencing Project"/>
            <person name="McClelland M."/>
            <person name="Sanderson E.K."/>
            <person name="Porwollik S."/>
            <person name="Spieth J."/>
            <person name="Clifton W.S."/>
            <person name="Fulton R."/>
            <person name="Chunyan W."/>
            <person name="Wollam A."/>
            <person name="Shah N."/>
            <person name="Pepin K."/>
            <person name="Bhonagiri V."/>
            <person name="Nash W."/>
            <person name="Johnson M."/>
            <person name="Thiruvilangam P."/>
            <person name="Wilson R."/>
        </authorList>
    </citation>
    <scope>NUCLEOTIDE SEQUENCE [LARGE SCALE GENOMIC DNA]</scope>
    <source>
        <strain evidence="2">ATCC BAA-731 / CDC346-86 / RSK2980</strain>
    </source>
</reference>
<protein>
    <submittedName>
        <fullName evidence="1">Uncharacterized protein</fullName>
    </submittedName>
</protein>
<evidence type="ECO:0000313" key="2">
    <source>
        <dbReference type="Proteomes" id="UP000002084"/>
    </source>
</evidence>
<accession>A9MEV3</accession>
<dbReference type="KEGG" id="ses:SARI_03182"/>
<dbReference type="AlphaFoldDB" id="A9MEV3"/>
<dbReference type="HOGENOM" id="CLU_3065968_0_0_6"/>
<organism evidence="1 2">
    <name type="scientific">Salmonella arizonae (strain ATCC BAA-731 / CDC346-86 / RSK2980)</name>
    <dbReference type="NCBI Taxonomy" id="41514"/>
    <lineage>
        <taxon>Bacteria</taxon>
        <taxon>Pseudomonadati</taxon>
        <taxon>Pseudomonadota</taxon>
        <taxon>Gammaproteobacteria</taxon>
        <taxon>Enterobacterales</taxon>
        <taxon>Enterobacteriaceae</taxon>
        <taxon>Salmonella</taxon>
    </lineage>
</organism>
<sequence>MRWRKIDKSKGSVAVAFFVYTSILQAAAALAASYSAHLWASPFQGQRKGCSKG</sequence>
<dbReference type="EMBL" id="CP000880">
    <property type="protein sequence ID" value="ABX23019.1"/>
    <property type="molecule type" value="Genomic_DNA"/>
</dbReference>
<proteinExistence type="predicted"/>
<dbReference type="STRING" id="41514.SARI_03182"/>
<name>A9MEV3_SALAR</name>
<evidence type="ECO:0000313" key="1">
    <source>
        <dbReference type="EMBL" id="ABX23019.1"/>
    </source>
</evidence>
<dbReference type="Proteomes" id="UP000002084">
    <property type="component" value="Chromosome"/>
</dbReference>
<gene>
    <name evidence="1" type="ordered locus">SARI_03182</name>
</gene>